<proteinExistence type="predicted"/>
<dbReference type="EMBL" id="HBGJ01005698">
    <property type="protein sequence ID" value="CAD9245156.1"/>
    <property type="molecule type" value="Transcribed_RNA"/>
</dbReference>
<organism evidence="3">
    <name type="scientific">Phaeomonas parva</name>
    <dbReference type="NCBI Taxonomy" id="124430"/>
    <lineage>
        <taxon>Eukaryota</taxon>
        <taxon>Sar</taxon>
        <taxon>Stramenopiles</taxon>
        <taxon>Ochrophyta</taxon>
        <taxon>Pinguiophyceae</taxon>
        <taxon>Pinguiochrysidales</taxon>
        <taxon>Pinguiochrysidaceae</taxon>
        <taxon>Phaeomonas</taxon>
    </lineage>
</organism>
<dbReference type="InterPro" id="IPR018247">
    <property type="entry name" value="EF_Hand_1_Ca_BS"/>
</dbReference>
<dbReference type="PANTHER" id="PTHR20875">
    <property type="entry name" value="EF-HAND CALCIUM-BINDING DOMAIN-CONTAINING PROTEIN 6-RELATED"/>
    <property type="match status" value="1"/>
</dbReference>
<dbReference type="InterPro" id="IPR002048">
    <property type="entry name" value="EF_hand_dom"/>
</dbReference>
<gene>
    <name evidence="3" type="ORF">PPAR1163_LOCUS3504</name>
</gene>
<sequence length="647" mass="72762">MGRHGQKVNLVDTLTPQELRIHNRKCVREENELPKNKWAAFQEQQRREERASMQFTHKLLNSKAAPNEAVTRVMQRIKVAVNQVMKKRGGTAMSILRSAFLNWDSDASGEMNPDELVNACRMLGVLLSRREAVDLIEYYDQEGDGEIKYTDLLEDISKGAPHFLQHAVGSTPRLPPDEIPEPKVMPGLVKDFIGRLRQLLLKKMRVDGGTEFSIIRKVFLGWDADQSGQLDKEELRGAARDFGLRLSAREAGIIVDYYSDTEGAHEMSYQKLVKDLTNGTTHYLQHISGNDVRRELESARARSTCRTEREVFFTARPKRKPRNMMVEALKVRIRRRLEELMKEKGGTVTSHIREVFLFWDGDASGKLDAGEVKGALQRLHIYCSDDEASAMVHYYDAGTAGEMSYELLIQDVSRGVPSLLEQEKFDSINWTTTMSDLGNFRPAPEVASTAPSTERFSEMRLPVANSGAVTVRIPGSVRTILSNLQTAVESAAAQKNLKVTSMAQQVSGRDYFHGTLLRKDTRGSGVLSGREILAAIRDMHITSVREDDVTRLAQWFHRGDGKVPYETMINEIWGPQRVVTQRSAPTSGRVRPTRFGAAGANSLAKSGLSNASLGKTGSVRKRQILAEKRRIEKRLLELTREEQAGRR</sequence>
<feature type="domain" description="EF-hand" evidence="2">
    <location>
        <begin position="347"/>
        <end position="382"/>
    </location>
</feature>
<evidence type="ECO:0000256" key="1">
    <source>
        <dbReference type="ARBA" id="ARBA00022837"/>
    </source>
</evidence>
<evidence type="ECO:0000259" key="2">
    <source>
        <dbReference type="PROSITE" id="PS50222"/>
    </source>
</evidence>
<name>A0A7S1TRY6_9STRA</name>
<dbReference type="PANTHER" id="PTHR20875:SF2">
    <property type="entry name" value="EF-HAND CALCIUM-BINDING DOMAIN-CONTAINING PROTEIN 6"/>
    <property type="match status" value="1"/>
</dbReference>
<dbReference type="GO" id="GO:0005509">
    <property type="term" value="F:calcium ion binding"/>
    <property type="evidence" value="ECO:0007669"/>
    <property type="project" value="InterPro"/>
</dbReference>
<dbReference type="PROSITE" id="PS50222">
    <property type="entry name" value="EF_HAND_2"/>
    <property type="match status" value="3"/>
</dbReference>
<dbReference type="SMART" id="SM00054">
    <property type="entry name" value="EFh"/>
    <property type="match status" value="4"/>
</dbReference>
<evidence type="ECO:0000313" key="3">
    <source>
        <dbReference type="EMBL" id="CAD9245156.1"/>
    </source>
</evidence>
<feature type="domain" description="EF-hand" evidence="2">
    <location>
        <begin position="210"/>
        <end position="245"/>
    </location>
</feature>
<dbReference type="InterPro" id="IPR052603">
    <property type="entry name" value="EFCB6"/>
</dbReference>
<accession>A0A7S1TRY6</accession>
<dbReference type="InterPro" id="IPR011992">
    <property type="entry name" value="EF-hand-dom_pair"/>
</dbReference>
<dbReference type="AlphaFoldDB" id="A0A7S1TRY6"/>
<dbReference type="PROSITE" id="PS00018">
    <property type="entry name" value="EF_HAND_1"/>
    <property type="match status" value="3"/>
</dbReference>
<dbReference type="GO" id="GO:0005654">
    <property type="term" value="C:nucleoplasm"/>
    <property type="evidence" value="ECO:0007669"/>
    <property type="project" value="TreeGrafter"/>
</dbReference>
<keyword evidence="1" id="KW-0106">Calcium</keyword>
<dbReference type="Gene3D" id="1.10.238.10">
    <property type="entry name" value="EF-hand"/>
    <property type="match status" value="3"/>
</dbReference>
<dbReference type="SUPFAM" id="SSF47473">
    <property type="entry name" value="EF-hand"/>
    <property type="match status" value="2"/>
</dbReference>
<feature type="domain" description="EF-hand" evidence="2">
    <location>
        <begin position="91"/>
        <end position="126"/>
    </location>
</feature>
<reference evidence="3" key="1">
    <citation type="submission" date="2021-01" db="EMBL/GenBank/DDBJ databases">
        <authorList>
            <person name="Corre E."/>
            <person name="Pelletier E."/>
            <person name="Niang G."/>
            <person name="Scheremetjew M."/>
            <person name="Finn R."/>
            <person name="Kale V."/>
            <person name="Holt S."/>
            <person name="Cochrane G."/>
            <person name="Meng A."/>
            <person name="Brown T."/>
            <person name="Cohen L."/>
        </authorList>
    </citation>
    <scope>NUCLEOTIDE SEQUENCE</scope>
    <source>
        <strain evidence="3">CCMP2877</strain>
    </source>
</reference>
<dbReference type="CDD" id="cd00051">
    <property type="entry name" value="EFh"/>
    <property type="match status" value="1"/>
</dbReference>
<protein>
    <recommendedName>
        <fullName evidence="2">EF-hand domain-containing protein</fullName>
    </recommendedName>
</protein>